<evidence type="ECO:0000313" key="2">
    <source>
        <dbReference type="Proteomes" id="UP001214638"/>
    </source>
</evidence>
<protein>
    <submittedName>
        <fullName evidence="1">Uncharacterized protein</fullName>
    </submittedName>
</protein>
<keyword evidence="2" id="KW-1185">Reference proteome</keyword>
<name>A0AAD9PN13_9APIC</name>
<gene>
    <name evidence="1" type="ORF">BdWA1_000337</name>
</gene>
<dbReference type="RefSeq" id="XP_067804180.1">
    <property type="nucleotide sequence ID" value="XM_067945389.1"/>
</dbReference>
<dbReference type="EMBL" id="JALLKP010000001">
    <property type="protein sequence ID" value="KAK2197338.1"/>
    <property type="molecule type" value="Genomic_DNA"/>
</dbReference>
<accession>A0AAD9PN13</accession>
<dbReference type="AlphaFoldDB" id="A0AAD9PN13"/>
<proteinExistence type="predicted"/>
<dbReference type="KEGG" id="bdw:94334635"/>
<organism evidence="1 2">
    <name type="scientific">Babesia duncani</name>
    <dbReference type="NCBI Taxonomy" id="323732"/>
    <lineage>
        <taxon>Eukaryota</taxon>
        <taxon>Sar</taxon>
        <taxon>Alveolata</taxon>
        <taxon>Apicomplexa</taxon>
        <taxon>Aconoidasida</taxon>
        <taxon>Piroplasmida</taxon>
        <taxon>Babesiidae</taxon>
        <taxon>Babesia</taxon>
    </lineage>
</organism>
<comment type="caution">
    <text evidence="1">The sequence shown here is derived from an EMBL/GenBank/DDBJ whole genome shotgun (WGS) entry which is preliminary data.</text>
</comment>
<reference evidence="1" key="1">
    <citation type="journal article" date="2023" name="Nat. Microbiol.">
        <title>Babesia duncani multi-omics identifies virulence factors and drug targets.</title>
        <authorList>
            <person name="Singh P."/>
            <person name="Lonardi S."/>
            <person name="Liang Q."/>
            <person name="Vydyam P."/>
            <person name="Khabirova E."/>
            <person name="Fang T."/>
            <person name="Gihaz S."/>
            <person name="Thekkiniath J."/>
            <person name="Munshi M."/>
            <person name="Abel S."/>
            <person name="Ciampossin L."/>
            <person name="Batugedara G."/>
            <person name="Gupta M."/>
            <person name="Lu X.M."/>
            <person name="Lenz T."/>
            <person name="Chakravarty S."/>
            <person name="Cornillot E."/>
            <person name="Hu Y."/>
            <person name="Ma W."/>
            <person name="Gonzalez L.M."/>
            <person name="Sanchez S."/>
            <person name="Estrada K."/>
            <person name="Sanchez-Flores A."/>
            <person name="Montero E."/>
            <person name="Harb O.S."/>
            <person name="Le Roch K.G."/>
            <person name="Mamoun C.B."/>
        </authorList>
    </citation>
    <scope>NUCLEOTIDE SEQUENCE</scope>
    <source>
        <strain evidence="1">WA1</strain>
    </source>
</reference>
<dbReference type="Proteomes" id="UP001214638">
    <property type="component" value="Unassembled WGS sequence"/>
</dbReference>
<sequence>MQGIQGSVLRLEFTVRLVEYRQAGPSAHFKLYEPLALDLCGRPRCRLCFTGVLIHWTVNLPEDLGRGVH</sequence>
<dbReference type="GeneID" id="94334635"/>
<evidence type="ECO:0000313" key="1">
    <source>
        <dbReference type="EMBL" id="KAK2197338.1"/>
    </source>
</evidence>